<keyword evidence="5" id="KW-1185">Reference proteome</keyword>
<evidence type="ECO:0000256" key="1">
    <source>
        <dbReference type="SAM" id="Coils"/>
    </source>
</evidence>
<dbReference type="Proteomes" id="UP001139031">
    <property type="component" value="Unassembled WGS sequence"/>
</dbReference>
<dbReference type="EMBL" id="JAIRAU010000037">
    <property type="protein sequence ID" value="MBZ5712995.1"/>
    <property type="molecule type" value="Genomic_DNA"/>
</dbReference>
<evidence type="ECO:0000313" key="5">
    <source>
        <dbReference type="Proteomes" id="UP001139031"/>
    </source>
</evidence>
<dbReference type="InterPro" id="IPR050640">
    <property type="entry name" value="Bact_2-comp_sensor_kinase"/>
</dbReference>
<sequence length="383" mass="41889">MSASPSPPHTFRWKRLAVGMAVISVLAIMHGAASALSGDGVTVYWFAFWLLGVPVNMLPLFVSFTWGTRRGFGPTQTLLATLVVAAFFGGIGGVGACYLMRHHPQILPPPPREPTYLGTAGFGVVFGVLMCALWALAFIYPFALEDAKLRALEAEKLKLEAEKLKLEAEKLRSSAELARLRTQLEPHFILNTLNAIAGFTTQEPQEARRLIGCLGDLLRDVLHDADEMQTLGEEIAWLRRYAEILEARHAGSLHFRWELARGTHDVLLPRLLLQPLVENAVKHGALRRKGGGQVRIQATITKPDKGAARLVCTVEDNGPGMAATPPRSGAFGIRSVRRRIELKYTDGCLRIDSSPEGTRTVLDLPCATAREPMTVMTAGEAAR</sequence>
<reference evidence="4" key="1">
    <citation type="submission" date="2021-08" db="EMBL/GenBank/DDBJ databases">
        <authorList>
            <person name="Stevens D.C."/>
        </authorList>
    </citation>
    <scope>NUCLEOTIDE SEQUENCE</scope>
    <source>
        <strain evidence="4">DSM 53165</strain>
    </source>
</reference>
<gene>
    <name evidence="4" type="ORF">K7C98_27475</name>
</gene>
<dbReference type="Gene3D" id="3.30.565.10">
    <property type="entry name" value="Histidine kinase-like ATPase, C-terminal domain"/>
    <property type="match status" value="1"/>
</dbReference>
<feature type="transmembrane region" description="Helical" evidence="2">
    <location>
        <begin position="121"/>
        <end position="143"/>
    </location>
</feature>
<dbReference type="SUPFAM" id="SSF55874">
    <property type="entry name" value="ATPase domain of HSP90 chaperone/DNA topoisomerase II/histidine kinase"/>
    <property type="match status" value="1"/>
</dbReference>
<dbReference type="InterPro" id="IPR036890">
    <property type="entry name" value="HATPase_C_sf"/>
</dbReference>
<feature type="coiled-coil region" evidence="1">
    <location>
        <begin position="142"/>
        <end position="183"/>
    </location>
</feature>
<dbReference type="GO" id="GO:0016301">
    <property type="term" value="F:kinase activity"/>
    <property type="evidence" value="ECO:0007669"/>
    <property type="project" value="UniProtKB-KW"/>
</dbReference>
<keyword evidence="1" id="KW-0175">Coiled coil</keyword>
<dbReference type="PANTHER" id="PTHR34220">
    <property type="entry name" value="SENSOR HISTIDINE KINASE YPDA"/>
    <property type="match status" value="1"/>
</dbReference>
<dbReference type="SMART" id="SM00387">
    <property type="entry name" value="HATPase_c"/>
    <property type="match status" value="1"/>
</dbReference>
<keyword evidence="4" id="KW-0418">Kinase</keyword>
<accession>A0ABS7TXK1</accession>
<dbReference type="PANTHER" id="PTHR34220:SF7">
    <property type="entry name" value="SENSOR HISTIDINE KINASE YPDA"/>
    <property type="match status" value="1"/>
</dbReference>
<organism evidence="4 5">
    <name type="scientific">Nannocystis pusilla</name>
    <dbReference type="NCBI Taxonomy" id="889268"/>
    <lineage>
        <taxon>Bacteria</taxon>
        <taxon>Pseudomonadati</taxon>
        <taxon>Myxococcota</taxon>
        <taxon>Polyangia</taxon>
        <taxon>Nannocystales</taxon>
        <taxon>Nannocystaceae</taxon>
        <taxon>Nannocystis</taxon>
    </lineage>
</organism>
<keyword evidence="2" id="KW-1133">Transmembrane helix</keyword>
<keyword evidence="4" id="KW-0808">Transferase</keyword>
<name>A0ABS7TXK1_9BACT</name>
<dbReference type="InterPro" id="IPR003594">
    <property type="entry name" value="HATPase_dom"/>
</dbReference>
<feature type="transmembrane region" description="Helical" evidence="2">
    <location>
        <begin position="78"/>
        <end position="101"/>
    </location>
</feature>
<evidence type="ECO:0000313" key="4">
    <source>
        <dbReference type="EMBL" id="MBZ5712995.1"/>
    </source>
</evidence>
<feature type="domain" description="Histidine kinase/HSP90-like ATPase" evidence="3">
    <location>
        <begin position="264"/>
        <end position="368"/>
    </location>
</feature>
<comment type="caution">
    <text evidence="4">The sequence shown here is derived from an EMBL/GenBank/DDBJ whole genome shotgun (WGS) entry which is preliminary data.</text>
</comment>
<evidence type="ECO:0000259" key="3">
    <source>
        <dbReference type="SMART" id="SM00387"/>
    </source>
</evidence>
<protein>
    <submittedName>
        <fullName evidence="4">Histidine kinase</fullName>
    </submittedName>
</protein>
<evidence type="ECO:0000256" key="2">
    <source>
        <dbReference type="SAM" id="Phobius"/>
    </source>
</evidence>
<dbReference type="InterPro" id="IPR010559">
    <property type="entry name" value="Sig_transdc_His_kin_internal"/>
</dbReference>
<dbReference type="Pfam" id="PF06580">
    <property type="entry name" value="His_kinase"/>
    <property type="match status" value="1"/>
</dbReference>
<keyword evidence="2" id="KW-0472">Membrane</keyword>
<keyword evidence="2" id="KW-0812">Transmembrane</keyword>
<proteinExistence type="predicted"/>
<dbReference type="Pfam" id="PF02518">
    <property type="entry name" value="HATPase_c"/>
    <property type="match status" value="1"/>
</dbReference>
<feature type="transmembrane region" description="Helical" evidence="2">
    <location>
        <begin position="45"/>
        <end position="66"/>
    </location>
</feature>